<evidence type="ECO:0000313" key="5">
    <source>
        <dbReference type="Proteomes" id="UP000064893"/>
    </source>
</evidence>
<dbReference type="RefSeq" id="WP_057953082.1">
    <property type="nucleotide sequence ID" value="NZ_CP013118.1"/>
</dbReference>
<dbReference type="STRING" id="1307839.L21SP5_02004"/>
<dbReference type="PROSITE" id="PS01276">
    <property type="entry name" value="PEPTIDASE_U32"/>
    <property type="match status" value="1"/>
</dbReference>
<accession>A0A0S2I037</accession>
<reference evidence="4 5" key="1">
    <citation type="submission" date="2015-11" db="EMBL/GenBank/DDBJ databases">
        <title>Description and complete genome sequence of a novel strain predominating in hypersaline microbial mats and representing a new family of the Bacteriodetes phylum.</title>
        <authorList>
            <person name="Spring S."/>
            <person name="Bunk B."/>
            <person name="Sproer C."/>
            <person name="Klenk H.-P."/>
        </authorList>
    </citation>
    <scope>NUCLEOTIDE SEQUENCE [LARGE SCALE GENOMIC DNA]</scope>
    <source>
        <strain evidence="4 5">L21-Spi-D4</strain>
    </source>
</reference>
<name>A0A0S2I037_9BACT</name>
<dbReference type="EMBL" id="CP013118">
    <property type="protein sequence ID" value="ALO15643.1"/>
    <property type="molecule type" value="Genomic_DNA"/>
</dbReference>
<dbReference type="PANTHER" id="PTHR30217:SF6">
    <property type="entry name" value="TRNA HYDROXYLATION PROTEIN P"/>
    <property type="match status" value="1"/>
</dbReference>
<keyword evidence="1 4" id="KW-0645">Protease</keyword>
<dbReference type="InterPro" id="IPR001539">
    <property type="entry name" value="Peptidase_U32"/>
</dbReference>
<evidence type="ECO:0000256" key="3">
    <source>
        <dbReference type="ARBA" id="ARBA00038374"/>
    </source>
</evidence>
<dbReference type="GO" id="GO:0006508">
    <property type="term" value="P:proteolysis"/>
    <property type="evidence" value="ECO:0007669"/>
    <property type="project" value="UniProtKB-KW"/>
</dbReference>
<dbReference type="Pfam" id="PF01136">
    <property type="entry name" value="Peptidase_U32"/>
    <property type="match status" value="1"/>
</dbReference>
<dbReference type="InterPro" id="IPR051454">
    <property type="entry name" value="RNA/ubiquinone_mod_enzymes"/>
</dbReference>
<protein>
    <submittedName>
        <fullName evidence="4">Putative protease YhbU</fullName>
        <ecNumber evidence="4">3.4.-.-</ecNumber>
    </submittedName>
</protein>
<keyword evidence="5" id="KW-1185">Reference proteome</keyword>
<keyword evidence="2 4" id="KW-0378">Hydrolase</keyword>
<dbReference type="KEGG" id="blq:L21SP5_02004"/>
<evidence type="ECO:0000256" key="2">
    <source>
        <dbReference type="ARBA" id="ARBA00022801"/>
    </source>
</evidence>
<sequence length="428" mass="47475">MSNTILYNRTIRRSDIEIMAPAGNFEALQTAIDAGADAVYFGVGHLNMRAHSSANFQIDDLPEVVKRCEAKGVKTYLTVNTVLYDHDLKPTKILMQKAKAAGISALIVSDMAALLYARELGMEVHASTQLNISNTEALKYFSNYVDVAVLARELNLNQVAEIIRNIENQQITGPSGSPLRIEIFVHGALCMAISGKCYLSLHEFNASANRGACMQTCRRSYTLTDNESGYEIGVDNEYLMSPKDLCTIGFLNKILDAGVKVLKIEGRARSPEYVKTVVETYDAAVNAIADGTYDQAKIDGWMSDLKRVFNRGFWDGYYLGQKMGEWSHIYGSQATERKVIVGKITNYFSKIGVAEFKLEAKDLNKDDKILIVGPTTGTIEMTVGELRLDKKPVDHAPQGSYVSIPVPELVRRNDKLYKVVPAKYAKLQ</sequence>
<evidence type="ECO:0000313" key="4">
    <source>
        <dbReference type="EMBL" id="ALO15643.1"/>
    </source>
</evidence>
<dbReference type="EC" id="3.4.-.-" evidence="4"/>
<dbReference type="Proteomes" id="UP000064893">
    <property type="component" value="Chromosome"/>
</dbReference>
<proteinExistence type="inferred from homology"/>
<dbReference type="OrthoDB" id="9807498at2"/>
<dbReference type="PANTHER" id="PTHR30217">
    <property type="entry name" value="PEPTIDASE U32 FAMILY"/>
    <property type="match status" value="1"/>
</dbReference>
<gene>
    <name evidence="4" type="primary">yhbU_2</name>
    <name evidence="4" type="ORF">L21SP5_02004</name>
</gene>
<organism evidence="4 5">
    <name type="scientific">Salinivirga cyanobacteriivorans</name>
    <dbReference type="NCBI Taxonomy" id="1307839"/>
    <lineage>
        <taxon>Bacteria</taxon>
        <taxon>Pseudomonadati</taxon>
        <taxon>Bacteroidota</taxon>
        <taxon>Bacteroidia</taxon>
        <taxon>Bacteroidales</taxon>
        <taxon>Salinivirgaceae</taxon>
        <taxon>Salinivirga</taxon>
    </lineage>
</organism>
<dbReference type="AlphaFoldDB" id="A0A0S2I037"/>
<dbReference type="GO" id="GO:0008233">
    <property type="term" value="F:peptidase activity"/>
    <property type="evidence" value="ECO:0007669"/>
    <property type="project" value="UniProtKB-KW"/>
</dbReference>
<dbReference type="SUPFAM" id="SSF51395">
    <property type="entry name" value="FMN-linked oxidoreductases"/>
    <property type="match status" value="1"/>
</dbReference>
<comment type="similarity">
    <text evidence="3">Belongs to the peptidase U32 family.</text>
</comment>
<dbReference type="PATRIC" id="fig|1307839.3.peg.2119"/>
<evidence type="ECO:0000256" key="1">
    <source>
        <dbReference type="ARBA" id="ARBA00022670"/>
    </source>
</evidence>